<feature type="transmembrane region" description="Helical" evidence="6">
    <location>
        <begin position="175"/>
        <end position="193"/>
    </location>
</feature>
<gene>
    <name evidence="7" type="ORF">KEU06_12530</name>
</gene>
<dbReference type="RefSeq" id="WP_188255001.1">
    <property type="nucleotide sequence ID" value="NZ_JABVCF010000006.1"/>
</dbReference>
<dbReference type="PANTHER" id="PTHR30250">
    <property type="entry name" value="PST FAMILY PREDICTED COLANIC ACID TRANSPORTER"/>
    <property type="match status" value="1"/>
</dbReference>
<evidence type="ECO:0000256" key="2">
    <source>
        <dbReference type="ARBA" id="ARBA00022475"/>
    </source>
</evidence>
<feature type="transmembrane region" description="Helical" evidence="6">
    <location>
        <begin position="357"/>
        <end position="379"/>
    </location>
</feature>
<feature type="transmembrane region" description="Helical" evidence="6">
    <location>
        <begin position="142"/>
        <end position="163"/>
    </location>
</feature>
<dbReference type="Pfam" id="PF13440">
    <property type="entry name" value="Polysacc_synt_3"/>
    <property type="match status" value="1"/>
</dbReference>
<feature type="transmembrane region" description="Helical" evidence="6">
    <location>
        <begin position="321"/>
        <end position="345"/>
    </location>
</feature>
<name>A0A942DWW8_9HYPH</name>
<dbReference type="GO" id="GO:0005886">
    <property type="term" value="C:plasma membrane"/>
    <property type="evidence" value="ECO:0007669"/>
    <property type="project" value="UniProtKB-SubCell"/>
</dbReference>
<sequence>MTVQAAPVEQPSREGEGAGDSYRQILSSTALMGGSSLVNVGLSVIRNKAFAVLLGPDGIGLMGLYGSVLDLAQTLAGGGVQGSGVRQIAEAASNEDKNRLIRTAAALRFLSLALGVAGALGLFVFAAPIASFTFNDTAHSAAVALLAAAVFFRLVSGAQVALIQGLRRIGDIARFNVFSAIYGTAISVPLVYFLEVHGIAPAIVVVAAATMVTSWWYVRKAGLGGVMVPSAFPGPEAVAMLRLGLVFAASAILMTGAGYAVRVIVIQHVGVVGAGLYQAAWAFASLYAGFILQAMGTDFYPRLTAIANDNPKCNRLVNEQAHVSILLAGPGLLATLTLAPWLITVFYTAEFQPAVELLRWICLGMMLRVIAWPMGFIVLAKNAQKIFFWTEVIAATVYVSLTLLLVRFVGLTGAGMAFFALYVWHGLLIYALVRRLSGFRWSRTNFRLGLAFLSAAALVLLGYWTLPPSAAFTIGALTTVLTGLYSLRLLLVRFLLVELVPPRLRPRSRKPTETAASG</sequence>
<feature type="transmembrane region" description="Helical" evidence="6">
    <location>
        <begin position="386"/>
        <end position="408"/>
    </location>
</feature>
<dbReference type="AlphaFoldDB" id="A0A942DWW8"/>
<dbReference type="PANTHER" id="PTHR30250:SF11">
    <property type="entry name" value="O-ANTIGEN TRANSPORTER-RELATED"/>
    <property type="match status" value="1"/>
</dbReference>
<dbReference type="CDD" id="cd13125">
    <property type="entry name" value="MATE_like_10"/>
    <property type="match status" value="1"/>
</dbReference>
<evidence type="ECO:0000313" key="7">
    <source>
        <dbReference type="EMBL" id="MBS3649434.1"/>
    </source>
</evidence>
<dbReference type="GO" id="GO:0009246">
    <property type="term" value="P:enterobacterial common antigen biosynthetic process"/>
    <property type="evidence" value="ECO:0007669"/>
    <property type="project" value="InterPro"/>
</dbReference>
<organism evidence="7 8">
    <name type="scientific">Pseudaminobacter soli</name>
    <name type="common">ex Zhang et al. 2022</name>
    <dbReference type="NCBI Taxonomy" id="2831468"/>
    <lineage>
        <taxon>Bacteria</taxon>
        <taxon>Pseudomonadati</taxon>
        <taxon>Pseudomonadota</taxon>
        <taxon>Alphaproteobacteria</taxon>
        <taxon>Hyphomicrobiales</taxon>
        <taxon>Phyllobacteriaceae</taxon>
        <taxon>Pseudaminobacter</taxon>
    </lineage>
</organism>
<feature type="transmembrane region" description="Helical" evidence="6">
    <location>
        <begin position="280"/>
        <end position="300"/>
    </location>
</feature>
<evidence type="ECO:0000256" key="5">
    <source>
        <dbReference type="ARBA" id="ARBA00023136"/>
    </source>
</evidence>
<accession>A0A942DWW8</accession>
<dbReference type="Proteomes" id="UP000680348">
    <property type="component" value="Unassembled WGS sequence"/>
</dbReference>
<evidence type="ECO:0000256" key="6">
    <source>
        <dbReference type="SAM" id="Phobius"/>
    </source>
</evidence>
<dbReference type="EMBL" id="JAGWCR010000006">
    <property type="protein sequence ID" value="MBS3649434.1"/>
    <property type="molecule type" value="Genomic_DNA"/>
</dbReference>
<feature type="transmembrane region" description="Helical" evidence="6">
    <location>
        <begin position="414"/>
        <end position="433"/>
    </location>
</feature>
<proteinExistence type="predicted"/>
<keyword evidence="3 6" id="KW-0812">Transmembrane</keyword>
<comment type="subcellular location">
    <subcellularLocation>
        <location evidence="1">Cell membrane</location>
        <topology evidence="1">Multi-pass membrane protein</topology>
    </subcellularLocation>
</comment>
<dbReference type="InterPro" id="IPR050833">
    <property type="entry name" value="Poly_Biosynth_Transport"/>
</dbReference>
<protein>
    <submittedName>
        <fullName evidence="7">O-antigen translocase</fullName>
    </submittedName>
</protein>
<keyword evidence="5 6" id="KW-0472">Membrane</keyword>
<feature type="transmembrane region" description="Helical" evidence="6">
    <location>
        <begin position="199"/>
        <end position="218"/>
    </location>
</feature>
<evidence type="ECO:0000256" key="3">
    <source>
        <dbReference type="ARBA" id="ARBA00022692"/>
    </source>
</evidence>
<feature type="transmembrane region" description="Helical" evidence="6">
    <location>
        <begin position="445"/>
        <end position="466"/>
    </location>
</feature>
<evidence type="ECO:0000313" key="8">
    <source>
        <dbReference type="Proteomes" id="UP000680348"/>
    </source>
</evidence>
<feature type="transmembrane region" description="Helical" evidence="6">
    <location>
        <begin position="239"/>
        <end position="260"/>
    </location>
</feature>
<evidence type="ECO:0000256" key="4">
    <source>
        <dbReference type="ARBA" id="ARBA00022989"/>
    </source>
</evidence>
<comment type="caution">
    <text evidence="7">The sequence shown here is derived from an EMBL/GenBank/DDBJ whole genome shotgun (WGS) entry which is preliminary data.</text>
</comment>
<feature type="transmembrane region" description="Helical" evidence="6">
    <location>
        <begin position="472"/>
        <end position="500"/>
    </location>
</feature>
<keyword evidence="2" id="KW-1003">Cell membrane</keyword>
<keyword evidence="8" id="KW-1185">Reference proteome</keyword>
<dbReference type="InterPro" id="IPR044550">
    <property type="entry name" value="WzxE"/>
</dbReference>
<reference evidence="7" key="1">
    <citation type="submission" date="2021-04" db="EMBL/GenBank/DDBJ databases">
        <title>Pseudaminobacter soli sp. nov., isolated from paddy soil contaminated by heavy metals.</title>
        <authorList>
            <person name="Zhang K."/>
        </authorList>
    </citation>
    <scope>NUCLEOTIDE SEQUENCE</scope>
    <source>
        <strain evidence="7">19-2017</strain>
    </source>
</reference>
<evidence type="ECO:0000256" key="1">
    <source>
        <dbReference type="ARBA" id="ARBA00004651"/>
    </source>
</evidence>
<keyword evidence="4 6" id="KW-1133">Transmembrane helix</keyword>
<feature type="transmembrane region" description="Helical" evidence="6">
    <location>
        <begin position="109"/>
        <end position="130"/>
    </location>
</feature>